<sequence length="2222" mass="243605">MASLPTNLCELFAQSVRQYPENLAVEHEDGSFTYKELDETSSALAHDLKLLRVGRGSLVLLVTTHGSFNIIAILAILKAGGCFVPIDRKTWSPEMINYVCDTVESHIIINTTPEPFSAAKGSHHVLHLTSLPTISSSQISPSVYPQTLEDDDACIIFTSGSTGCPKGVILSHKSLCLYSTTSPINLDIVPGDRLLHILSVAFDACACMLFSTLGNGGTVVPTQAEDIYAKAPSCTVAAATPSILNTIMDSSSDPNILNHVHTVILGGETAKQDLLRSLLDAGIRVLVGYGATETTSMGSIHVVTRDPETNAINPLLIGASIKQSPIHLVNSDDQLIEDNFAEGEILIAGDGLSRGYYKDDAKTNSTFIYWNSTRVYKTGDYGRWIPNPEGGRLIEFRGRKDRTVKNGGFLVNLDRDVENALSHVGMSLGVTSVCAAVTEDGIVAVVTPESIDTMALLAKARDSMSTYCIPYRIEAVESFPTSSNGKVQHRKVLEVISATDGKVGSNKPVALPSPPALQQSDSDTSVGEERLSEILNAASNVFGLSGGGLKRIQGGDSFLKLGGSSLLAFKLASTLRQRNLNISPKDLFSGHTFQELAKYSSNINIAEEGSLPSPADERFDVTQKLASLRSQARSILALENDSFDIGPLTSLQLTLALPTLSCSWKNVNQVKLAYTTEYASMIERAWRAVWQAEPVFRTELCLTIGCGAQIVHKRPMRKPKMQFFNHSSDYEEAVQKADTNVGLGCSLEFIVYHPTAVLGVTAAVSMPKEIEELTIVLTAHHSLMDGLSLQILLANVEHAARGRQIPRSLSSIEAYLELISIQQKKDASARSFFSEYLRKVRLADNLPKKPDIAIGGNMSLTSPNNSILFGPSVNSDEVAHFATQIGVSPACVYYTAWAMAMSTFENNSTIVMGSVFSNRASHPEFHNVIGLYMSTLPLVVSIDANETVYQLLHRTMGDILSLGEYAWARSDQVGIGSHMNSLVALQPPLPDENSHPPAIRAESVENSEFPLSLLIESNGEFRILHNSGVFDEGAIRRLGGHFKQALRGVLNHTLVGECMRLNALQETVYLKAEKVRIGQSEQTVKRALEDSIDRFQEYIAIEDCKGNTLTYRQLEQQTNIIASMINEHLSDTTATSVAIYGDGSVGWLLGLLGILKTSRTFVPLDPKWSMERKAMVLEASKAAAIVVPSSAQQNEVPMIGAKKALTIDHMLSVDERAARLPDTGHADSVLVYIFTSGTTGAPKGIPTTHRSFLAFQSNPEATMFAAPGRRTAQFMSPAFDACNEEIFSALLHGATLVLRDPLDPYAHLLKVNTVTMTPAVLSVLEPEHYPNLEIIYATGEAITAPIVEKFATKKLLYNAYGPAECSISTSFERMIQGDVITIGKASATARMYLLDEKQNPVPKGVQGEIYLAGVQVLERYINAPEQTALRVLPDPWHPKERMYRTGDYGICVKDGRVIYMGRIDRQVKIRGFRIELDGVEHAILSEPAIDDISQCAVLAIDGLLVAYITFGSKNSQTPTQERIDRLRNRMLETQLPSWVPQQIVPITDFPKSVNGKVDNKALEQMYRSRSFHHDETVPGPSISTDVNGVESKLSEAWCEILQLIPPVRLSPEDNFFSLGGHSVLVLLLATKLTGIFAVEITTRELLPSPVFQDQVNAIKHLLETKRGSEGHTKEPIRSHALPIGKLTELEKQVWFQYQVGTTVTAFNIANILTVNGQIDYTRLVNSVNTALVSDPVLSCNFVEGPDGLRRVIRSSAPQVREVEQLDIASEINYAFDLEHDELIRVHIIRQPEELGGTEKTSMTEIVITTSHSIADLATLQNLLRLVSTAYAGKVIKAHKEPQHLSSSHWQYTPTMLEQSFWREYLRKDDAESSKLSHFKVPLLPSVTAAFHGTSRICEFRGNLITRLNALIERLGITHHHMALTVAALLLQWLMKEDDIVLGAPNANRCTSIEREALGQFLDRLPIRILLDCPRSTSGGASLTQILTNVRDSAITALTNAIPFSKILEALNISSGGLQHPIFDCMVTFHLRNNSLDKWLQLPDCDVTVSPRFAEGAKFPLMLEWFELDADYWSLHIEHDTNRLPNAIIDTIEHVLEAILEAIADECLLLDLHTRLADATEASSSSMDHNGTSVSNGGLPRVPGLGLLLPFSEVINMIQTEMKLCLDKVDVQILPNTSFFSVGADSNAAIALRHRLRALGLEVPLRAIFTAKSPMEIARHVTV</sequence>
<dbReference type="PANTHER" id="PTHR45527">
    <property type="entry name" value="NONRIBOSOMAL PEPTIDE SYNTHETASE"/>
    <property type="match status" value="1"/>
</dbReference>
<evidence type="ECO:0000256" key="4">
    <source>
        <dbReference type="ARBA" id="ARBA00029454"/>
    </source>
</evidence>
<dbReference type="PANTHER" id="PTHR45527:SF11">
    <property type="entry name" value="NONRIBOSOMAL PEPTIDE SYNTHETASE 5"/>
    <property type="match status" value="1"/>
</dbReference>
<dbReference type="EMBL" id="KZ679682">
    <property type="protein sequence ID" value="PTB52992.1"/>
    <property type="molecule type" value="Genomic_DNA"/>
</dbReference>
<dbReference type="Gene3D" id="3.30.559.30">
    <property type="entry name" value="Nonribosomal peptide synthetase, condensation domain"/>
    <property type="match status" value="2"/>
</dbReference>
<dbReference type="Pfam" id="PF00668">
    <property type="entry name" value="Condensation"/>
    <property type="match status" value="2"/>
</dbReference>
<reference evidence="7 8" key="1">
    <citation type="submission" date="2016-07" db="EMBL/GenBank/DDBJ databases">
        <title>Multiple horizontal gene transfer events from other fungi enriched the ability of initially mycotrophic Trichoderma (Ascomycota) to feed on dead plant biomass.</title>
        <authorList>
            <consortium name="DOE Joint Genome Institute"/>
            <person name="Aerts A."/>
            <person name="Atanasova L."/>
            <person name="Chenthamara K."/>
            <person name="Zhang J."/>
            <person name="Grujic M."/>
            <person name="Henrissat B."/>
            <person name="Kuo A."/>
            <person name="Salamov A."/>
            <person name="Lipzen A."/>
            <person name="Labutti K."/>
            <person name="Barry K."/>
            <person name="Miao Y."/>
            <person name="Rahimi M.J."/>
            <person name="Shen Q."/>
            <person name="Grigoriev I.V."/>
            <person name="Kubicek C.P."/>
            <person name="Druzhinina I.S."/>
        </authorList>
    </citation>
    <scope>NUCLEOTIDE SEQUENCE [LARGE SCALE GENOMIC DNA]</scope>
    <source>
        <strain evidence="7 8">CBS 226.95</strain>
    </source>
</reference>
<proteinExistence type="inferred from homology"/>
<accession>A0A2T4A7F2</accession>
<comment type="similarity">
    <text evidence="4">Belongs to the NRP synthetase family.</text>
</comment>
<keyword evidence="3" id="KW-0436">Ligase</keyword>
<dbReference type="InterPro" id="IPR006162">
    <property type="entry name" value="Ppantetheine_attach_site"/>
</dbReference>
<dbReference type="GO" id="GO:0043041">
    <property type="term" value="P:amino acid activation for nonribosomal peptide biosynthetic process"/>
    <property type="evidence" value="ECO:0007669"/>
    <property type="project" value="TreeGrafter"/>
</dbReference>
<dbReference type="CDD" id="cd19537">
    <property type="entry name" value="C_NRPS-like"/>
    <property type="match status" value="1"/>
</dbReference>
<evidence type="ECO:0000313" key="8">
    <source>
        <dbReference type="Proteomes" id="UP000241690"/>
    </source>
</evidence>
<dbReference type="Gene3D" id="1.10.1200.10">
    <property type="entry name" value="ACP-like"/>
    <property type="match status" value="3"/>
</dbReference>
<dbReference type="Pfam" id="PF00501">
    <property type="entry name" value="AMP-binding"/>
    <property type="match status" value="2"/>
</dbReference>
<dbReference type="SUPFAM" id="SSF47336">
    <property type="entry name" value="ACP-like"/>
    <property type="match status" value="3"/>
</dbReference>
<feature type="region of interest" description="Disordered" evidence="5">
    <location>
        <begin position="504"/>
        <end position="525"/>
    </location>
</feature>
<protein>
    <recommendedName>
        <fullName evidence="6">Carrier domain-containing protein</fullName>
    </recommendedName>
</protein>
<feature type="domain" description="Carrier" evidence="6">
    <location>
        <begin position="525"/>
        <end position="604"/>
    </location>
</feature>
<evidence type="ECO:0000256" key="3">
    <source>
        <dbReference type="ARBA" id="ARBA00022598"/>
    </source>
</evidence>
<dbReference type="SUPFAM" id="SSF52777">
    <property type="entry name" value="CoA-dependent acyltransferases"/>
    <property type="match status" value="4"/>
</dbReference>
<dbReference type="InterPro" id="IPR009081">
    <property type="entry name" value="PP-bd_ACP"/>
</dbReference>
<name>A0A2T4A7F2_TRIHA</name>
<dbReference type="Gene3D" id="3.30.300.30">
    <property type="match status" value="2"/>
</dbReference>
<feature type="compositionally biased region" description="Polar residues" evidence="5">
    <location>
        <begin position="516"/>
        <end position="525"/>
    </location>
</feature>
<dbReference type="InterPro" id="IPR000873">
    <property type="entry name" value="AMP-dep_synth/lig_dom"/>
</dbReference>
<dbReference type="RefSeq" id="XP_024772669.1">
    <property type="nucleotide sequence ID" value="XM_024917482.1"/>
</dbReference>
<dbReference type="InterPro" id="IPR001242">
    <property type="entry name" value="Condensation_dom"/>
</dbReference>
<dbReference type="InterPro" id="IPR045851">
    <property type="entry name" value="AMP-bd_C_sf"/>
</dbReference>
<dbReference type="PROSITE" id="PS00012">
    <property type="entry name" value="PHOSPHOPANTETHEINE"/>
    <property type="match status" value="1"/>
</dbReference>
<dbReference type="InterPro" id="IPR042099">
    <property type="entry name" value="ANL_N_sf"/>
</dbReference>
<evidence type="ECO:0000259" key="6">
    <source>
        <dbReference type="PROSITE" id="PS50075"/>
    </source>
</evidence>
<dbReference type="GeneID" id="36626051"/>
<dbReference type="PROSITE" id="PS50075">
    <property type="entry name" value="CARRIER"/>
    <property type="match status" value="3"/>
</dbReference>
<dbReference type="Gene3D" id="3.40.50.12780">
    <property type="entry name" value="N-terminal domain of ligase-like"/>
    <property type="match status" value="2"/>
</dbReference>
<evidence type="ECO:0000256" key="1">
    <source>
        <dbReference type="ARBA" id="ARBA00022450"/>
    </source>
</evidence>
<dbReference type="Pfam" id="PF00550">
    <property type="entry name" value="PP-binding"/>
    <property type="match status" value="3"/>
</dbReference>
<keyword evidence="8" id="KW-1185">Reference proteome</keyword>
<dbReference type="SUPFAM" id="SSF56801">
    <property type="entry name" value="Acetyl-CoA synthetase-like"/>
    <property type="match status" value="2"/>
</dbReference>
<dbReference type="STRING" id="983964.A0A2T4A7F2"/>
<dbReference type="Gene3D" id="3.30.559.10">
    <property type="entry name" value="Chloramphenicol acetyltransferase-like domain"/>
    <property type="match status" value="2"/>
</dbReference>
<evidence type="ECO:0000256" key="5">
    <source>
        <dbReference type="SAM" id="MobiDB-lite"/>
    </source>
</evidence>
<keyword evidence="2" id="KW-0597">Phosphoprotein</keyword>
<gene>
    <name evidence="7" type="ORF">M431DRAFT_496332</name>
</gene>
<feature type="domain" description="Carrier" evidence="6">
    <location>
        <begin position="2151"/>
        <end position="2222"/>
    </location>
</feature>
<organism evidence="7 8">
    <name type="scientific">Trichoderma harzianum CBS 226.95</name>
    <dbReference type="NCBI Taxonomy" id="983964"/>
    <lineage>
        <taxon>Eukaryota</taxon>
        <taxon>Fungi</taxon>
        <taxon>Dikarya</taxon>
        <taxon>Ascomycota</taxon>
        <taxon>Pezizomycotina</taxon>
        <taxon>Sordariomycetes</taxon>
        <taxon>Hypocreomycetidae</taxon>
        <taxon>Hypocreales</taxon>
        <taxon>Hypocreaceae</taxon>
        <taxon>Trichoderma</taxon>
    </lineage>
</organism>
<dbReference type="InterPro" id="IPR036736">
    <property type="entry name" value="ACP-like_sf"/>
</dbReference>
<feature type="domain" description="Carrier" evidence="6">
    <location>
        <begin position="1584"/>
        <end position="1662"/>
    </location>
</feature>
<dbReference type="InterPro" id="IPR023213">
    <property type="entry name" value="CAT-like_dom_sf"/>
</dbReference>
<dbReference type="Proteomes" id="UP000241690">
    <property type="component" value="Unassembled WGS sequence"/>
</dbReference>
<dbReference type="InterPro" id="IPR020845">
    <property type="entry name" value="AMP-binding_CS"/>
</dbReference>
<dbReference type="GO" id="GO:0005737">
    <property type="term" value="C:cytoplasm"/>
    <property type="evidence" value="ECO:0007669"/>
    <property type="project" value="TreeGrafter"/>
</dbReference>
<dbReference type="GO" id="GO:0044550">
    <property type="term" value="P:secondary metabolite biosynthetic process"/>
    <property type="evidence" value="ECO:0007669"/>
    <property type="project" value="TreeGrafter"/>
</dbReference>
<evidence type="ECO:0000313" key="7">
    <source>
        <dbReference type="EMBL" id="PTB52992.1"/>
    </source>
</evidence>
<dbReference type="GO" id="GO:0016874">
    <property type="term" value="F:ligase activity"/>
    <property type="evidence" value="ECO:0007669"/>
    <property type="project" value="UniProtKB-KW"/>
</dbReference>
<keyword evidence="1" id="KW-0596">Phosphopantetheine</keyword>
<dbReference type="PROSITE" id="PS00455">
    <property type="entry name" value="AMP_BINDING"/>
    <property type="match status" value="2"/>
</dbReference>
<evidence type="ECO:0000256" key="2">
    <source>
        <dbReference type="ARBA" id="ARBA00022553"/>
    </source>
</evidence>
<dbReference type="GO" id="GO:0031177">
    <property type="term" value="F:phosphopantetheine binding"/>
    <property type="evidence" value="ECO:0007669"/>
    <property type="project" value="TreeGrafter"/>
</dbReference>